<dbReference type="InParanoid" id="H2YD81"/>
<protein>
    <recommendedName>
        <fullName evidence="4">Transmembrane protein 128</fullName>
    </recommendedName>
</protein>
<dbReference type="PANTHER" id="PTHR31134:SF1">
    <property type="entry name" value="TRANSMEMBRANE PROTEIN 128"/>
    <property type="match status" value="1"/>
</dbReference>
<evidence type="ECO:0000313" key="3">
    <source>
        <dbReference type="Proteomes" id="UP000007875"/>
    </source>
</evidence>
<evidence type="ECO:0000256" key="1">
    <source>
        <dbReference type="SAM" id="Phobius"/>
    </source>
</evidence>
<keyword evidence="1" id="KW-0472">Membrane</keyword>
<proteinExistence type="predicted"/>
<name>H2YD81_CIOSA</name>
<dbReference type="Ensembl" id="ENSCSAVT00000003329.1">
    <property type="protein sequence ID" value="ENSCSAVP00000003279.1"/>
    <property type="gene ID" value="ENSCSAVG00000001952.1"/>
</dbReference>
<dbReference type="eggNOG" id="ENOG502R0XN">
    <property type="taxonomic scope" value="Eukaryota"/>
</dbReference>
<dbReference type="OMA" id="WDNILWI"/>
<reference evidence="2" key="2">
    <citation type="submission" date="2025-08" db="UniProtKB">
        <authorList>
            <consortium name="Ensembl"/>
        </authorList>
    </citation>
    <scope>IDENTIFICATION</scope>
</reference>
<evidence type="ECO:0000313" key="2">
    <source>
        <dbReference type="Ensembl" id="ENSCSAVP00000003279.1"/>
    </source>
</evidence>
<accession>H2YD81</accession>
<keyword evidence="3" id="KW-1185">Reference proteome</keyword>
<reference evidence="2" key="3">
    <citation type="submission" date="2025-09" db="UniProtKB">
        <authorList>
            <consortium name="Ensembl"/>
        </authorList>
    </citation>
    <scope>IDENTIFICATION</scope>
</reference>
<dbReference type="AlphaFoldDB" id="H2YD81"/>
<dbReference type="Pfam" id="PF20479">
    <property type="entry name" value="TMEM128"/>
    <property type="match status" value="1"/>
</dbReference>
<feature type="transmembrane region" description="Helical" evidence="1">
    <location>
        <begin position="53"/>
        <end position="78"/>
    </location>
</feature>
<dbReference type="HOGENOM" id="CLU_174920_0_0_1"/>
<dbReference type="GeneTree" id="ENSGT00390000012901"/>
<organism evidence="2 3">
    <name type="scientific">Ciona savignyi</name>
    <name type="common">Pacific transparent sea squirt</name>
    <dbReference type="NCBI Taxonomy" id="51511"/>
    <lineage>
        <taxon>Eukaryota</taxon>
        <taxon>Metazoa</taxon>
        <taxon>Chordata</taxon>
        <taxon>Tunicata</taxon>
        <taxon>Ascidiacea</taxon>
        <taxon>Phlebobranchia</taxon>
        <taxon>Cionidae</taxon>
        <taxon>Ciona</taxon>
    </lineage>
</organism>
<feature type="transmembrane region" description="Helical" evidence="1">
    <location>
        <begin position="25"/>
        <end position="47"/>
    </location>
</feature>
<dbReference type="Proteomes" id="UP000007875">
    <property type="component" value="Unassembled WGS sequence"/>
</dbReference>
<dbReference type="PANTHER" id="PTHR31134">
    <property type="entry name" value="TRANSMEMBRANE PROTEIN 128"/>
    <property type="match status" value="1"/>
</dbReference>
<keyword evidence="1" id="KW-0812">Transmembrane</keyword>
<sequence>MNTLDNPTATMSPVKPKPKRKLDNVLWVILAVFTLYYSDFVTVLLYYPDIRGVFFNLASILGSTALLICAHCVLWSGYFKGVALDTWEKLYPLGVPIATATTLASGVW</sequence>
<reference evidence="3" key="1">
    <citation type="submission" date="2003-08" db="EMBL/GenBank/DDBJ databases">
        <authorList>
            <person name="Birren B."/>
            <person name="Nusbaum C."/>
            <person name="Abebe A."/>
            <person name="Abouelleil A."/>
            <person name="Adekoya E."/>
            <person name="Ait-zahra M."/>
            <person name="Allen N."/>
            <person name="Allen T."/>
            <person name="An P."/>
            <person name="Anderson M."/>
            <person name="Anderson S."/>
            <person name="Arachchi H."/>
            <person name="Armbruster J."/>
            <person name="Bachantsang P."/>
            <person name="Baldwin J."/>
            <person name="Barry A."/>
            <person name="Bayul T."/>
            <person name="Blitshsteyn B."/>
            <person name="Bloom T."/>
            <person name="Blye J."/>
            <person name="Boguslavskiy L."/>
            <person name="Borowsky M."/>
            <person name="Boukhgalter B."/>
            <person name="Brunache A."/>
            <person name="Butler J."/>
            <person name="Calixte N."/>
            <person name="Calvo S."/>
            <person name="Camarata J."/>
            <person name="Campo K."/>
            <person name="Chang J."/>
            <person name="Cheshatsang Y."/>
            <person name="Citroen M."/>
            <person name="Collymore A."/>
            <person name="Considine T."/>
            <person name="Cook A."/>
            <person name="Cooke P."/>
            <person name="Corum B."/>
            <person name="Cuomo C."/>
            <person name="David R."/>
            <person name="Dawoe T."/>
            <person name="Degray S."/>
            <person name="Dodge S."/>
            <person name="Dooley K."/>
            <person name="Dorje P."/>
            <person name="Dorjee K."/>
            <person name="Dorris L."/>
            <person name="Duffey N."/>
            <person name="Dupes A."/>
            <person name="Elkins T."/>
            <person name="Engels R."/>
            <person name="Erickson J."/>
            <person name="Farina A."/>
            <person name="Faro S."/>
            <person name="Ferreira P."/>
            <person name="Fischer H."/>
            <person name="Fitzgerald M."/>
            <person name="Foley K."/>
            <person name="Gage D."/>
            <person name="Galagan J."/>
            <person name="Gearin G."/>
            <person name="Gnerre S."/>
            <person name="Gnirke A."/>
            <person name="Goyette A."/>
            <person name="Graham J."/>
            <person name="Grandbois E."/>
            <person name="Gyaltsen K."/>
            <person name="Hafez N."/>
            <person name="Hagopian D."/>
            <person name="Hagos B."/>
            <person name="Hall J."/>
            <person name="Hatcher B."/>
            <person name="Heller A."/>
            <person name="Higgins H."/>
            <person name="Honan T."/>
            <person name="Horn A."/>
            <person name="Houde N."/>
            <person name="Hughes L."/>
            <person name="Hulme W."/>
            <person name="Husby E."/>
            <person name="Iliev I."/>
            <person name="Jaffe D."/>
            <person name="Jones C."/>
            <person name="Kamal M."/>
            <person name="Kamat A."/>
            <person name="Kamvysselis M."/>
            <person name="Karlsson E."/>
            <person name="Kells C."/>
            <person name="Kieu A."/>
            <person name="Kisner P."/>
            <person name="Kodira C."/>
            <person name="Kulbokas E."/>
            <person name="Labutti K."/>
            <person name="Lama D."/>
            <person name="Landers T."/>
            <person name="Leger J."/>
            <person name="Levine S."/>
            <person name="Lewis D."/>
            <person name="Lewis T."/>
            <person name="Lindblad-toh K."/>
            <person name="Liu X."/>
            <person name="Lokyitsang T."/>
            <person name="Lokyitsang Y."/>
            <person name="Lucien O."/>
            <person name="Lui A."/>
            <person name="Ma L.J."/>
            <person name="Mabbitt R."/>
            <person name="Macdonald J."/>
            <person name="Maclean C."/>
            <person name="Major J."/>
            <person name="Manning J."/>
            <person name="Marabella R."/>
            <person name="Maru K."/>
            <person name="Matthews C."/>
            <person name="Mauceli E."/>
            <person name="Mccarthy M."/>
            <person name="Mcdonough S."/>
            <person name="Mcghee T."/>
            <person name="Meldrim J."/>
            <person name="Meneus L."/>
            <person name="Mesirov J."/>
            <person name="Mihalev A."/>
            <person name="Mihova T."/>
            <person name="Mikkelsen T."/>
            <person name="Mlenga V."/>
            <person name="Moru K."/>
            <person name="Mozes J."/>
            <person name="Mulrain L."/>
            <person name="Munson G."/>
            <person name="Naylor J."/>
            <person name="Newes C."/>
            <person name="Nguyen C."/>
            <person name="Nguyen N."/>
            <person name="Nguyen T."/>
            <person name="Nicol R."/>
            <person name="Nielsen C."/>
            <person name="Nizzari M."/>
            <person name="Norbu C."/>
            <person name="Norbu N."/>
            <person name="O'donnell P."/>
            <person name="Okoawo O."/>
            <person name="O'leary S."/>
            <person name="Omotosho B."/>
            <person name="O'neill K."/>
            <person name="Osman S."/>
            <person name="Parker S."/>
            <person name="Perrin D."/>
            <person name="Phunkhang P."/>
            <person name="Piqani B."/>
            <person name="Purcell S."/>
            <person name="Rachupka T."/>
            <person name="Ramasamy U."/>
            <person name="Rameau R."/>
            <person name="Ray V."/>
            <person name="Raymond C."/>
            <person name="Retta R."/>
            <person name="Richardson S."/>
            <person name="Rise C."/>
            <person name="Rodriguez J."/>
            <person name="Rogers J."/>
            <person name="Rogov P."/>
            <person name="Rutman M."/>
            <person name="Schupbach R."/>
            <person name="Seaman C."/>
            <person name="Settipalli S."/>
            <person name="Sharpe T."/>
            <person name="Sheridan J."/>
            <person name="Sherpa N."/>
            <person name="Shi J."/>
            <person name="Smirnov S."/>
            <person name="Smith C."/>
            <person name="Sougnez C."/>
            <person name="Spencer B."/>
            <person name="Stalker J."/>
            <person name="Stange-thomann N."/>
            <person name="Stavropoulos S."/>
            <person name="Stetson K."/>
            <person name="Stone C."/>
            <person name="Stone S."/>
            <person name="Stubbs M."/>
            <person name="Talamas J."/>
            <person name="Tchuinga P."/>
            <person name="Tenzing P."/>
            <person name="Tesfaye S."/>
            <person name="Theodore J."/>
            <person name="Thoulutsang Y."/>
            <person name="Topham K."/>
            <person name="Towey S."/>
            <person name="Tsamla T."/>
            <person name="Tsomo N."/>
            <person name="Vallee D."/>
            <person name="Vassiliev H."/>
            <person name="Venkataraman V."/>
            <person name="Vinson J."/>
            <person name="Vo A."/>
            <person name="Wade C."/>
            <person name="Wang S."/>
            <person name="Wangchuk T."/>
            <person name="Wangdi T."/>
            <person name="Whittaker C."/>
            <person name="Wilkinson J."/>
            <person name="Wu Y."/>
            <person name="Wyman D."/>
            <person name="Yadav S."/>
            <person name="Yang S."/>
            <person name="Yang X."/>
            <person name="Yeager S."/>
            <person name="Yee E."/>
            <person name="Young G."/>
            <person name="Zainoun J."/>
            <person name="Zembeck L."/>
            <person name="Zimmer A."/>
            <person name="Zody M."/>
            <person name="Lander E."/>
        </authorList>
    </citation>
    <scope>NUCLEOTIDE SEQUENCE [LARGE SCALE GENOMIC DNA]</scope>
</reference>
<dbReference type="InterPro" id="IPR033579">
    <property type="entry name" value="TMEM128"/>
</dbReference>
<keyword evidence="1" id="KW-1133">Transmembrane helix</keyword>
<evidence type="ECO:0008006" key="4">
    <source>
        <dbReference type="Google" id="ProtNLM"/>
    </source>
</evidence>